<sequence length="216" mass="24599">MTKNFWLLLFALLLPLSACGPIYTTEYSFVPPKSAEGRMCVQSCGQGRAYCRHLCQMDKHACVQDARDRAMDDYRAYVRRQNAEKKPIKRNPSDFDRSYACGTSSCESRCESDRRECYRDCGGQVIAREVCTMGCDQIPPQPAALPYSPKPARVAAPHAPLCQTGEEVEVLYEDDWYEAVVTGPLRPDGRCPIHYEGYDEDEDEAVWPKRLRPRQD</sequence>
<proteinExistence type="predicted"/>
<dbReference type="AlphaFoldDB" id="A0A9W7NNE2"/>
<evidence type="ECO:0008006" key="4">
    <source>
        <dbReference type="Google" id="ProtNLM"/>
    </source>
</evidence>
<name>A0A9W7NNE2_9PROT</name>
<dbReference type="Proteomes" id="UP000480854">
    <property type="component" value="Unassembled WGS sequence"/>
</dbReference>
<comment type="caution">
    <text evidence="2">The sequence shown here is derived from an EMBL/GenBank/DDBJ whole genome shotgun (WGS) entry which is preliminary data.</text>
</comment>
<dbReference type="RefSeq" id="WP_149467677.1">
    <property type="nucleotide sequence ID" value="NZ_QOKW01000002.1"/>
</dbReference>
<organism evidence="2 3">
    <name type="scientific">Roseomonas genomospecies 6</name>
    <dbReference type="NCBI Taxonomy" id="214106"/>
    <lineage>
        <taxon>Bacteria</taxon>
        <taxon>Pseudomonadati</taxon>
        <taxon>Pseudomonadota</taxon>
        <taxon>Alphaproteobacteria</taxon>
        <taxon>Acetobacterales</taxon>
        <taxon>Roseomonadaceae</taxon>
        <taxon>Roseomonas</taxon>
    </lineage>
</organism>
<feature type="signal peptide" evidence="1">
    <location>
        <begin position="1"/>
        <end position="20"/>
    </location>
</feature>
<keyword evidence="1" id="KW-0732">Signal</keyword>
<evidence type="ECO:0000313" key="3">
    <source>
        <dbReference type="Proteomes" id="UP000480854"/>
    </source>
</evidence>
<evidence type="ECO:0000313" key="2">
    <source>
        <dbReference type="EMBL" id="KAA0683626.1"/>
    </source>
</evidence>
<accession>A0A9W7NNE2</accession>
<dbReference type="Gene3D" id="2.30.30.140">
    <property type="match status" value="1"/>
</dbReference>
<evidence type="ECO:0000256" key="1">
    <source>
        <dbReference type="SAM" id="SignalP"/>
    </source>
</evidence>
<keyword evidence="3" id="KW-1185">Reference proteome</keyword>
<dbReference type="InterPro" id="IPR016197">
    <property type="entry name" value="Chromo-like_dom_sf"/>
</dbReference>
<protein>
    <recommendedName>
        <fullName evidence="4">Agenet-like domain-containing protein</fullName>
    </recommendedName>
</protein>
<dbReference type="EMBL" id="QOKW01000002">
    <property type="protein sequence ID" value="KAA0683626.1"/>
    <property type="molecule type" value="Genomic_DNA"/>
</dbReference>
<dbReference type="SUPFAM" id="SSF54160">
    <property type="entry name" value="Chromo domain-like"/>
    <property type="match status" value="1"/>
</dbReference>
<feature type="chain" id="PRO_5040930622" description="Agenet-like domain-containing protein" evidence="1">
    <location>
        <begin position="21"/>
        <end position="216"/>
    </location>
</feature>
<dbReference type="OrthoDB" id="326336at2"/>
<gene>
    <name evidence="2" type="ORF">DS843_04420</name>
</gene>
<reference evidence="2 3" key="1">
    <citation type="submission" date="2018-07" db="EMBL/GenBank/DDBJ databases">
        <title>Genome sequence of Azospirillum sp. ATCC 49961.</title>
        <authorList>
            <person name="Sant'Anna F.H."/>
            <person name="Baldani J.I."/>
            <person name="Zilli J.E."/>
            <person name="Reis V.M."/>
            <person name="Hartmann A."/>
            <person name="Cruz L."/>
            <person name="de Souza E.M."/>
            <person name="de Oliveira Pedrosa F."/>
            <person name="Passaglia L.M.P."/>
        </authorList>
    </citation>
    <scope>NUCLEOTIDE SEQUENCE [LARGE SCALE GENOMIC DNA]</scope>
    <source>
        <strain evidence="2 3">ATCC 49961</strain>
    </source>
</reference>